<organism evidence="8 9">
    <name type="scientific">Usitatibacter rugosus</name>
    <dbReference type="NCBI Taxonomy" id="2732067"/>
    <lineage>
        <taxon>Bacteria</taxon>
        <taxon>Pseudomonadati</taxon>
        <taxon>Pseudomonadota</taxon>
        <taxon>Betaproteobacteria</taxon>
        <taxon>Nitrosomonadales</taxon>
        <taxon>Usitatibacteraceae</taxon>
        <taxon>Usitatibacter</taxon>
    </lineage>
</organism>
<dbReference type="GO" id="GO:0004674">
    <property type="term" value="F:protein serine/threonine kinase activity"/>
    <property type="evidence" value="ECO:0007669"/>
    <property type="project" value="UniProtKB-EC"/>
</dbReference>
<dbReference type="KEGG" id="uru:DSM104443_00794"/>
<dbReference type="EC" id="2.7.11.1" evidence="8"/>
<dbReference type="PROSITE" id="PS50011">
    <property type="entry name" value="PROTEIN_KINASE_DOM"/>
    <property type="match status" value="1"/>
</dbReference>
<evidence type="ECO:0000259" key="6">
    <source>
        <dbReference type="PROSITE" id="PS50011"/>
    </source>
</evidence>
<evidence type="ECO:0000256" key="4">
    <source>
        <dbReference type="ARBA" id="ARBA00022840"/>
    </source>
</evidence>
<keyword evidence="1 8" id="KW-0808">Transferase</keyword>
<evidence type="ECO:0000313" key="8">
    <source>
        <dbReference type="EMBL" id="QJR09744.1"/>
    </source>
</evidence>
<dbReference type="Proteomes" id="UP000501534">
    <property type="component" value="Chromosome"/>
</dbReference>
<keyword evidence="2 5" id="KW-0547">Nucleotide-binding</keyword>
<dbReference type="InterPro" id="IPR011009">
    <property type="entry name" value="Kinase-like_dom_sf"/>
</dbReference>
<dbReference type="SUPFAM" id="SSF51206">
    <property type="entry name" value="cAMP-binding domain-like"/>
    <property type="match status" value="1"/>
</dbReference>
<accession>A0A6M4GTB9</accession>
<keyword evidence="9" id="KW-1185">Reference proteome</keyword>
<evidence type="ECO:0000259" key="7">
    <source>
        <dbReference type="PROSITE" id="PS50042"/>
    </source>
</evidence>
<feature type="domain" description="Protein kinase" evidence="6">
    <location>
        <begin position="7"/>
        <end position="267"/>
    </location>
</feature>
<protein>
    <submittedName>
        <fullName evidence="8">Serine/threonine-protein kinase PknD</fullName>
        <ecNumber evidence="8">2.7.11.1</ecNumber>
    </submittedName>
</protein>
<dbReference type="EMBL" id="CP053069">
    <property type="protein sequence ID" value="QJR09744.1"/>
    <property type="molecule type" value="Genomic_DNA"/>
</dbReference>
<dbReference type="InterPro" id="IPR014710">
    <property type="entry name" value="RmlC-like_jellyroll"/>
</dbReference>
<dbReference type="PANTHER" id="PTHR43289:SF6">
    <property type="entry name" value="SERINE_THREONINE-PROTEIN KINASE NEKL-3"/>
    <property type="match status" value="1"/>
</dbReference>
<evidence type="ECO:0000256" key="5">
    <source>
        <dbReference type="PROSITE-ProRule" id="PRU10141"/>
    </source>
</evidence>
<dbReference type="RefSeq" id="WP_171089712.1">
    <property type="nucleotide sequence ID" value="NZ_CP053069.1"/>
</dbReference>
<evidence type="ECO:0000256" key="1">
    <source>
        <dbReference type="ARBA" id="ARBA00022679"/>
    </source>
</evidence>
<keyword evidence="4 5" id="KW-0067">ATP-binding</keyword>
<dbReference type="PANTHER" id="PTHR43289">
    <property type="entry name" value="MITOGEN-ACTIVATED PROTEIN KINASE KINASE KINASE 20-RELATED"/>
    <property type="match status" value="1"/>
</dbReference>
<dbReference type="InterPro" id="IPR000595">
    <property type="entry name" value="cNMP-bd_dom"/>
</dbReference>
<dbReference type="AlphaFoldDB" id="A0A6M4GTB9"/>
<evidence type="ECO:0000256" key="3">
    <source>
        <dbReference type="ARBA" id="ARBA00022777"/>
    </source>
</evidence>
<dbReference type="CDD" id="cd14014">
    <property type="entry name" value="STKc_PknB_like"/>
    <property type="match status" value="1"/>
</dbReference>
<dbReference type="GO" id="GO:0005524">
    <property type="term" value="F:ATP binding"/>
    <property type="evidence" value="ECO:0007669"/>
    <property type="project" value="UniProtKB-UniRule"/>
</dbReference>
<dbReference type="InterPro" id="IPR017441">
    <property type="entry name" value="Protein_kinase_ATP_BS"/>
</dbReference>
<sequence length="427" mass="47838">MESIGKYQIIRELGRGATGKVYLAEDPFAKRKVAIKVAFPEALKHAEDGAFYRSMFLNEASLAGKLNHPHIVQIFDAVVEDDFSYIVMEYIEGGTLEKFCADGQLLETREVAEIIFKCVRALAFAQSLGLTHRDLKPGNILHKDGTDIKIADFGAAINKVSDRTIITNVGSPAYMSPELVTGGVQASHLSDIYALGVVMYYLLTGKLPFSGANTMSVIYQIVNTEPEPPSTHKAGMDPALDFIVMKAIAKDPARRFQTWDEFAQALAEIWKREQASEEKRGQSDTERFNILRALPFFREFPENELWEVLRLSKWAKFRPDTVLIKEGDHGDSFFICAGGYVRITRGKKTLNVLTAGDCFGEMSYLAHNDRAHRSATVTTTSDCVVLKIRAEDLRNSSLSCRRLFDERFLNTLVDRLENANEQLSVMS</sequence>
<feature type="binding site" evidence="5">
    <location>
        <position position="36"/>
    </location>
    <ligand>
        <name>ATP</name>
        <dbReference type="ChEBI" id="CHEBI:30616"/>
    </ligand>
</feature>
<dbReference type="Pfam" id="PF00027">
    <property type="entry name" value="cNMP_binding"/>
    <property type="match status" value="1"/>
</dbReference>
<feature type="domain" description="Cyclic nucleotide-binding" evidence="7">
    <location>
        <begin position="296"/>
        <end position="395"/>
    </location>
</feature>
<dbReference type="SMART" id="SM00220">
    <property type="entry name" value="S_TKc"/>
    <property type="match status" value="1"/>
</dbReference>
<name>A0A6M4GTB9_9PROT</name>
<dbReference type="CDD" id="cd00038">
    <property type="entry name" value="CAP_ED"/>
    <property type="match status" value="1"/>
</dbReference>
<evidence type="ECO:0000256" key="2">
    <source>
        <dbReference type="ARBA" id="ARBA00022741"/>
    </source>
</evidence>
<dbReference type="SMART" id="SM00100">
    <property type="entry name" value="cNMP"/>
    <property type="match status" value="1"/>
</dbReference>
<dbReference type="Gene3D" id="1.10.510.10">
    <property type="entry name" value="Transferase(Phosphotransferase) domain 1"/>
    <property type="match status" value="1"/>
</dbReference>
<reference evidence="8 9" key="1">
    <citation type="submission" date="2020-04" db="EMBL/GenBank/DDBJ databases">
        <title>Usitatibacter rugosus gen. nov., sp. nov. and Usitatibacter palustris sp. nov., novel members of Usitatibacteraceae fam. nov. within the order Nitrosomonadales isolated from soil.</title>
        <authorList>
            <person name="Huber K.J."/>
            <person name="Neumann-Schaal M."/>
            <person name="Geppert A."/>
            <person name="Luckner M."/>
            <person name="Wanner G."/>
            <person name="Overmann J."/>
        </authorList>
    </citation>
    <scope>NUCLEOTIDE SEQUENCE [LARGE SCALE GENOMIC DNA]</scope>
    <source>
        <strain evidence="8 9">0125_3</strain>
    </source>
</reference>
<dbReference type="SUPFAM" id="SSF56112">
    <property type="entry name" value="Protein kinase-like (PK-like)"/>
    <property type="match status" value="1"/>
</dbReference>
<dbReference type="PROSITE" id="PS00107">
    <property type="entry name" value="PROTEIN_KINASE_ATP"/>
    <property type="match status" value="1"/>
</dbReference>
<dbReference type="InterPro" id="IPR000719">
    <property type="entry name" value="Prot_kinase_dom"/>
</dbReference>
<evidence type="ECO:0000313" key="9">
    <source>
        <dbReference type="Proteomes" id="UP000501534"/>
    </source>
</evidence>
<dbReference type="InterPro" id="IPR018490">
    <property type="entry name" value="cNMP-bd_dom_sf"/>
</dbReference>
<proteinExistence type="predicted"/>
<gene>
    <name evidence="8" type="primary">pknD_5</name>
    <name evidence="8" type="ORF">DSM104443_00794</name>
</gene>
<dbReference type="PROSITE" id="PS50042">
    <property type="entry name" value="CNMP_BINDING_3"/>
    <property type="match status" value="1"/>
</dbReference>
<dbReference type="Gene3D" id="3.30.200.20">
    <property type="entry name" value="Phosphorylase Kinase, domain 1"/>
    <property type="match status" value="1"/>
</dbReference>
<dbReference type="Gene3D" id="2.60.120.10">
    <property type="entry name" value="Jelly Rolls"/>
    <property type="match status" value="1"/>
</dbReference>
<keyword evidence="3 8" id="KW-0418">Kinase</keyword>
<dbReference type="Pfam" id="PF00069">
    <property type="entry name" value="Pkinase"/>
    <property type="match status" value="1"/>
</dbReference>